<feature type="region of interest" description="Disordered" evidence="1">
    <location>
        <begin position="1"/>
        <end position="21"/>
    </location>
</feature>
<dbReference type="GeneID" id="117142236"/>
<keyword evidence="2" id="KW-1185">Reference proteome</keyword>
<evidence type="ECO:0000313" key="3">
    <source>
        <dbReference type="RefSeq" id="XP_033161980.1"/>
    </source>
</evidence>
<gene>
    <name evidence="3" type="primary">LOC117142236</name>
</gene>
<dbReference type="RefSeq" id="XP_033161980.1">
    <property type="nucleotide sequence ID" value="XM_033306089.1"/>
</dbReference>
<protein>
    <submittedName>
        <fullName evidence="3">Uncharacterized protein LOC117142236</fullName>
    </submittedName>
</protein>
<proteinExistence type="predicted"/>
<organism evidence="2 3">
    <name type="scientific">Drosophila mauritiana</name>
    <name type="common">Fruit fly</name>
    <dbReference type="NCBI Taxonomy" id="7226"/>
    <lineage>
        <taxon>Eukaryota</taxon>
        <taxon>Metazoa</taxon>
        <taxon>Ecdysozoa</taxon>
        <taxon>Arthropoda</taxon>
        <taxon>Hexapoda</taxon>
        <taxon>Insecta</taxon>
        <taxon>Pterygota</taxon>
        <taxon>Neoptera</taxon>
        <taxon>Endopterygota</taxon>
        <taxon>Diptera</taxon>
        <taxon>Brachycera</taxon>
        <taxon>Muscomorpha</taxon>
        <taxon>Ephydroidea</taxon>
        <taxon>Drosophilidae</taxon>
        <taxon>Drosophila</taxon>
        <taxon>Sophophora</taxon>
    </lineage>
</organism>
<evidence type="ECO:0000313" key="2">
    <source>
        <dbReference type="Proteomes" id="UP000515162"/>
    </source>
</evidence>
<accession>A0A6P8JZY9</accession>
<dbReference type="SUPFAM" id="SSF52047">
    <property type="entry name" value="RNI-like"/>
    <property type="match status" value="1"/>
</dbReference>
<dbReference type="Proteomes" id="UP000515162">
    <property type="component" value="Chromosome 3R"/>
</dbReference>
<evidence type="ECO:0000256" key="1">
    <source>
        <dbReference type="SAM" id="MobiDB-lite"/>
    </source>
</evidence>
<sequence>MPSPRKEDTNSNELDGGSDSERENEDLAMLKIVLRKLSVNDQTLLHRHVSHIPDALHMLWRLQHPRLNFDLMQRKLHGSDLELFLQEMITDIPSIKFRSENLQDELNILERANIGRLLHVKCCIITWEKSASKQNTKFPHWPFLALPKLMSNLTDLDVYCPVQDCFIDQFGKLEALKIAEEISKPAMEAIYLSGAPLKCLNLSGSHTYPMCCISYCKQLSNLFVNLDTFLAGQNEILKLPKLTELKITEIRENKDTTKALANVVQTKANELVGIQINCIFEDHVKCLSELALNRCMNLTELQLSNCIFAYQDMAKLCLPTVITFARFSNCPDLTDEQLLDFIKANAQMEELLLDQCPELTEDLLHGVLKVRSSGNKQVHLLLRIAKSPNLWDTYQQNLKYWTRKQSILKMESLESSVSEDIVMHFDLAKENENL</sequence>
<name>A0A6P8JZY9_DROMA</name>
<reference evidence="3" key="1">
    <citation type="submission" date="2025-08" db="UniProtKB">
        <authorList>
            <consortium name="RefSeq"/>
        </authorList>
    </citation>
    <scope>IDENTIFICATION</scope>
    <source>
        <strain evidence="3">Mau12</strain>
        <tissue evidence="3">Whole Body</tissue>
    </source>
</reference>
<dbReference type="AlphaFoldDB" id="A0A6P8JZY9"/>